<dbReference type="CDD" id="cd02440">
    <property type="entry name" value="AdoMet_MTases"/>
    <property type="match status" value="1"/>
</dbReference>
<evidence type="ECO:0000259" key="1">
    <source>
        <dbReference type="Pfam" id="PF08241"/>
    </source>
</evidence>
<feature type="domain" description="Methyltransferase type 11" evidence="1">
    <location>
        <begin position="44"/>
        <end position="137"/>
    </location>
</feature>
<keyword evidence="3" id="KW-1185">Reference proteome</keyword>
<dbReference type="AlphaFoldDB" id="A0A9X0W6L5"/>
<dbReference type="InterPro" id="IPR029063">
    <property type="entry name" value="SAM-dependent_MTases_sf"/>
</dbReference>
<dbReference type="PANTHER" id="PTHR43861">
    <property type="entry name" value="TRANS-ACONITATE 2-METHYLTRANSFERASE-RELATED"/>
    <property type="match status" value="1"/>
</dbReference>
<evidence type="ECO:0000313" key="3">
    <source>
        <dbReference type="Proteomes" id="UP001138768"/>
    </source>
</evidence>
<name>A0A9X0W6L5_9GAMM</name>
<dbReference type="EMBL" id="NRRY01000004">
    <property type="protein sequence ID" value="MBK1617750.1"/>
    <property type="molecule type" value="Genomic_DNA"/>
</dbReference>
<dbReference type="Proteomes" id="UP001138768">
    <property type="component" value="Unassembled WGS sequence"/>
</dbReference>
<dbReference type="InterPro" id="IPR013216">
    <property type="entry name" value="Methyltransf_11"/>
</dbReference>
<protein>
    <recommendedName>
        <fullName evidence="1">Methyltransferase type 11 domain-containing protein</fullName>
    </recommendedName>
</protein>
<accession>A0A9X0W6L5</accession>
<evidence type="ECO:0000313" key="2">
    <source>
        <dbReference type="EMBL" id="MBK1617750.1"/>
    </source>
</evidence>
<organism evidence="2 3">
    <name type="scientific">Lamprobacter modestohalophilus</name>
    <dbReference type="NCBI Taxonomy" id="1064514"/>
    <lineage>
        <taxon>Bacteria</taxon>
        <taxon>Pseudomonadati</taxon>
        <taxon>Pseudomonadota</taxon>
        <taxon>Gammaproteobacteria</taxon>
        <taxon>Chromatiales</taxon>
        <taxon>Chromatiaceae</taxon>
        <taxon>Lamprobacter</taxon>
    </lineage>
</organism>
<proteinExistence type="predicted"/>
<dbReference type="Pfam" id="PF08241">
    <property type="entry name" value="Methyltransf_11"/>
    <property type="match status" value="1"/>
</dbReference>
<sequence length="309" mass="34330">MTKAFTALEFTGERFIPGTEGAIEFEHWHRYLLAQAISADQRVLDIACGEGYGSAALAESAAQVIGVDIDPASIAHARTRYQADNLQFLVGDCTAIPLPDAVVDLIVSFETIEHHTRHAEMMREIKRVLQPDGVLLISSPDRYFYSELPGTTNPYHVKELDEAEFKQLVESHFRSVRYFGQRVCHGSLILPQGTAASMKTYTNGAGTLLSCEAGLAAPIFWLALASDGQLPDLPAGLFEQPIEQAELVRLLRRDLENAQWLIEQKDAHLTTAAELLAQKDTDLAKLSALSNKWWFPSWLKNLLLRGLRS</sequence>
<dbReference type="GO" id="GO:0008757">
    <property type="term" value="F:S-adenosylmethionine-dependent methyltransferase activity"/>
    <property type="evidence" value="ECO:0007669"/>
    <property type="project" value="InterPro"/>
</dbReference>
<dbReference type="Gene3D" id="3.40.50.150">
    <property type="entry name" value="Vaccinia Virus protein VP39"/>
    <property type="match status" value="1"/>
</dbReference>
<dbReference type="SUPFAM" id="SSF53335">
    <property type="entry name" value="S-adenosyl-L-methionine-dependent methyltransferases"/>
    <property type="match status" value="1"/>
</dbReference>
<comment type="caution">
    <text evidence="2">The sequence shown here is derived from an EMBL/GenBank/DDBJ whole genome shotgun (WGS) entry which is preliminary data.</text>
</comment>
<gene>
    <name evidence="2" type="ORF">CKO42_04625</name>
</gene>
<reference evidence="2 3" key="1">
    <citation type="journal article" date="2020" name="Microorganisms">
        <title>Osmotic Adaptation and Compatible Solute Biosynthesis of Phototrophic Bacteria as Revealed from Genome Analyses.</title>
        <authorList>
            <person name="Imhoff J.F."/>
            <person name="Rahn T."/>
            <person name="Kunzel S."/>
            <person name="Keller A."/>
            <person name="Neulinger S.C."/>
        </authorList>
    </citation>
    <scope>NUCLEOTIDE SEQUENCE [LARGE SCALE GENOMIC DNA]</scope>
    <source>
        <strain evidence="2 3">DSM 25653</strain>
    </source>
</reference>
<dbReference type="RefSeq" id="WP_242479122.1">
    <property type="nucleotide sequence ID" value="NZ_NRRY01000004.1"/>
</dbReference>